<feature type="transmembrane region" description="Helical" evidence="6">
    <location>
        <begin position="15"/>
        <end position="38"/>
    </location>
</feature>
<sequence>MKDTVLAQSLKPRHIAMISIGGVVGAGFFIGASAPISVAGPGALLSYALSGLMTYLVNLMLRDVALSAPGHGSFVNQIRHALGGHAGFMTGWTYWLVWVTTLGIEIMAAASLLTPLVHLPYALVECIILAVMTGANLMAVRAYGEFEYWFSMLKVGAIAAFILIGVVTLFQGHIPIRQNLFGGGLLPHGWLALLAAIPAIMFSMSGSEVITIAALESETPDKNIAKATRSVGLRIVGFYLTSVALILCLVPWSSLTPGESPFLFVLNQLHIPFASAAMEVVIVSAMLSTLNSGLYATSRILFELADVDDAPKAFMRLHPSTQSPRIAVLFSSAAALIIAAVAILSPNAVFAFLLSATGALIIFHNTLIVFTRVRLCGLGITPILTFLLLLGALIAMALVPHTRHELAISTLTMGIMLVIAIVRHFVGKAPSRAL</sequence>
<organism evidence="8 9">
    <name type="scientific">Gluconobacter thailandicus NBRC 3257</name>
    <dbReference type="NCBI Taxonomy" id="1381097"/>
    <lineage>
        <taxon>Bacteria</taxon>
        <taxon>Pseudomonadati</taxon>
        <taxon>Pseudomonadota</taxon>
        <taxon>Alphaproteobacteria</taxon>
        <taxon>Acetobacterales</taxon>
        <taxon>Acetobacteraceae</taxon>
        <taxon>Gluconobacter</taxon>
    </lineage>
</organism>
<evidence type="ECO:0000313" key="8">
    <source>
        <dbReference type="EMBL" id="GAD28045.1"/>
    </source>
</evidence>
<reference evidence="8 9" key="1">
    <citation type="submission" date="2013-08" db="EMBL/GenBank/DDBJ databases">
        <title>Gluconobacter thailandicus NBRC 3257 whole genome sequence.</title>
        <authorList>
            <person name="Matsutani M."/>
            <person name="Yakushi T."/>
            <person name="Matsushita K."/>
        </authorList>
    </citation>
    <scope>NUCLEOTIDE SEQUENCE [LARGE SCALE GENOMIC DNA]</scope>
    <source>
        <strain evidence="8 9">NBRC 3257</strain>
    </source>
</reference>
<feature type="domain" description="Amino acid permease/ SLC12A" evidence="7">
    <location>
        <begin position="14"/>
        <end position="374"/>
    </location>
</feature>
<dbReference type="PANTHER" id="PTHR43495:SF5">
    <property type="entry name" value="GAMMA-AMINOBUTYRIC ACID PERMEASE"/>
    <property type="match status" value="1"/>
</dbReference>
<feature type="transmembrane region" description="Helical" evidence="6">
    <location>
        <begin position="92"/>
        <end position="113"/>
    </location>
</feature>
<keyword evidence="4 6" id="KW-1133">Transmembrane helix</keyword>
<dbReference type="PIRSF" id="PIRSF006060">
    <property type="entry name" value="AA_transporter"/>
    <property type="match status" value="1"/>
</dbReference>
<name>A0ABQ0J0Q4_GLUTH</name>
<evidence type="ECO:0000313" key="9">
    <source>
        <dbReference type="Proteomes" id="UP000018209"/>
    </source>
</evidence>
<evidence type="ECO:0000256" key="5">
    <source>
        <dbReference type="ARBA" id="ARBA00023136"/>
    </source>
</evidence>
<dbReference type="Proteomes" id="UP000018209">
    <property type="component" value="Unassembled WGS sequence"/>
</dbReference>
<comment type="caution">
    <text evidence="8">The sequence shown here is derived from an EMBL/GenBank/DDBJ whole genome shotgun (WGS) entry which is preliminary data.</text>
</comment>
<keyword evidence="9" id="KW-1185">Reference proteome</keyword>
<keyword evidence="2" id="KW-0813">Transport</keyword>
<dbReference type="EMBL" id="BASM01000042">
    <property type="protein sequence ID" value="GAD28045.1"/>
    <property type="molecule type" value="Genomic_DNA"/>
</dbReference>
<evidence type="ECO:0000256" key="1">
    <source>
        <dbReference type="ARBA" id="ARBA00004141"/>
    </source>
</evidence>
<feature type="transmembrane region" description="Helical" evidence="6">
    <location>
        <begin position="326"/>
        <end position="344"/>
    </location>
</feature>
<evidence type="ECO:0000256" key="2">
    <source>
        <dbReference type="ARBA" id="ARBA00022448"/>
    </source>
</evidence>
<accession>A0ABQ0J0Q4</accession>
<feature type="transmembrane region" description="Helical" evidence="6">
    <location>
        <begin position="350"/>
        <end position="370"/>
    </location>
</feature>
<gene>
    <name evidence="8" type="ORF">NBRC3257_3044</name>
</gene>
<feature type="transmembrane region" description="Helical" evidence="6">
    <location>
        <begin position="406"/>
        <end position="426"/>
    </location>
</feature>
<feature type="transmembrane region" description="Helical" evidence="6">
    <location>
        <begin position="236"/>
        <end position="253"/>
    </location>
</feature>
<feature type="transmembrane region" description="Helical" evidence="6">
    <location>
        <begin position="44"/>
        <end position="61"/>
    </location>
</feature>
<feature type="transmembrane region" description="Helical" evidence="6">
    <location>
        <begin position="152"/>
        <end position="170"/>
    </location>
</feature>
<comment type="subcellular location">
    <subcellularLocation>
        <location evidence="1">Membrane</location>
        <topology evidence="1">Multi-pass membrane protein</topology>
    </subcellularLocation>
</comment>
<dbReference type="Pfam" id="PF00324">
    <property type="entry name" value="AA_permease"/>
    <property type="match status" value="1"/>
</dbReference>
<dbReference type="RefSeq" id="WP_007283976.1">
    <property type="nucleotide sequence ID" value="NZ_BASM01000042.1"/>
</dbReference>
<evidence type="ECO:0000259" key="7">
    <source>
        <dbReference type="Pfam" id="PF00324"/>
    </source>
</evidence>
<keyword evidence="3 6" id="KW-0812">Transmembrane</keyword>
<feature type="transmembrane region" description="Helical" evidence="6">
    <location>
        <begin position="377"/>
        <end position="400"/>
    </location>
</feature>
<dbReference type="PANTHER" id="PTHR43495">
    <property type="entry name" value="GABA PERMEASE"/>
    <property type="match status" value="1"/>
</dbReference>
<proteinExistence type="predicted"/>
<keyword evidence="5 6" id="KW-0472">Membrane</keyword>
<evidence type="ECO:0000256" key="3">
    <source>
        <dbReference type="ARBA" id="ARBA00022692"/>
    </source>
</evidence>
<evidence type="ECO:0000256" key="6">
    <source>
        <dbReference type="SAM" id="Phobius"/>
    </source>
</evidence>
<protein>
    <submittedName>
        <fullName evidence="8">Amino acid ABC transporter</fullName>
    </submittedName>
</protein>
<feature type="transmembrane region" description="Helical" evidence="6">
    <location>
        <begin position="273"/>
        <end position="294"/>
    </location>
</feature>
<dbReference type="Gene3D" id="1.20.1740.10">
    <property type="entry name" value="Amino acid/polyamine transporter I"/>
    <property type="match status" value="1"/>
</dbReference>
<feature type="transmembrane region" description="Helical" evidence="6">
    <location>
        <begin position="119"/>
        <end position="140"/>
    </location>
</feature>
<evidence type="ECO:0000256" key="4">
    <source>
        <dbReference type="ARBA" id="ARBA00022989"/>
    </source>
</evidence>
<feature type="transmembrane region" description="Helical" evidence="6">
    <location>
        <begin position="190"/>
        <end position="215"/>
    </location>
</feature>
<dbReference type="InterPro" id="IPR004841">
    <property type="entry name" value="AA-permease/SLC12A_dom"/>
</dbReference>